<comment type="caution">
    <text evidence="7">The sequence shown here is derived from an EMBL/GenBank/DDBJ whole genome shotgun (WGS) entry which is preliminary data.</text>
</comment>
<evidence type="ECO:0000259" key="6">
    <source>
        <dbReference type="PROSITE" id="PS50850"/>
    </source>
</evidence>
<feature type="transmembrane region" description="Helical" evidence="5">
    <location>
        <begin position="160"/>
        <end position="178"/>
    </location>
</feature>
<dbReference type="PANTHER" id="PTHR23528">
    <property type="match status" value="1"/>
</dbReference>
<gene>
    <name evidence="7" type="ORF">GCM10022287_37860</name>
</gene>
<evidence type="ECO:0000256" key="1">
    <source>
        <dbReference type="ARBA" id="ARBA00004651"/>
    </source>
</evidence>
<feature type="domain" description="Major facilitator superfamily (MFS) profile" evidence="6">
    <location>
        <begin position="30"/>
        <end position="422"/>
    </location>
</feature>
<evidence type="ECO:0000256" key="2">
    <source>
        <dbReference type="ARBA" id="ARBA00022692"/>
    </source>
</evidence>
<keyword evidence="4 5" id="KW-0472">Membrane</keyword>
<feature type="transmembrane region" description="Helical" evidence="5">
    <location>
        <begin position="127"/>
        <end position="148"/>
    </location>
</feature>
<dbReference type="EMBL" id="BAABBW010000008">
    <property type="protein sequence ID" value="GAA4181902.1"/>
    <property type="molecule type" value="Genomic_DNA"/>
</dbReference>
<feature type="transmembrane region" description="Helical" evidence="5">
    <location>
        <begin position="238"/>
        <end position="256"/>
    </location>
</feature>
<feature type="transmembrane region" description="Helical" evidence="5">
    <location>
        <begin position="371"/>
        <end position="393"/>
    </location>
</feature>
<dbReference type="PRINTS" id="PR01035">
    <property type="entry name" value="TCRTETA"/>
</dbReference>
<dbReference type="PANTHER" id="PTHR23528:SF1">
    <property type="entry name" value="MAJOR FACILITATOR SUPERFAMILY (MFS) PROFILE DOMAIN-CONTAINING PROTEIN"/>
    <property type="match status" value="1"/>
</dbReference>
<dbReference type="InterPro" id="IPR036259">
    <property type="entry name" value="MFS_trans_sf"/>
</dbReference>
<keyword evidence="8" id="KW-1185">Reference proteome</keyword>
<dbReference type="InterPro" id="IPR020846">
    <property type="entry name" value="MFS_dom"/>
</dbReference>
<feature type="transmembrane region" description="Helical" evidence="5">
    <location>
        <begin position="309"/>
        <end position="327"/>
    </location>
</feature>
<dbReference type="Gene3D" id="1.20.1250.20">
    <property type="entry name" value="MFS general substrate transporter like domains"/>
    <property type="match status" value="2"/>
</dbReference>
<feature type="transmembrane region" description="Helical" evidence="5">
    <location>
        <begin position="333"/>
        <end position="359"/>
    </location>
</feature>
<feature type="transmembrane region" description="Helical" evidence="5">
    <location>
        <begin position="57"/>
        <end position="81"/>
    </location>
</feature>
<protein>
    <submittedName>
        <fullName evidence="7">MFS transporter</fullName>
    </submittedName>
</protein>
<keyword evidence="2 5" id="KW-0812">Transmembrane</keyword>
<dbReference type="Proteomes" id="UP001501079">
    <property type="component" value="Unassembled WGS sequence"/>
</dbReference>
<evidence type="ECO:0000256" key="5">
    <source>
        <dbReference type="SAM" id="Phobius"/>
    </source>
</evidence>
<evidence type="ECO:0000313" key="8">
    <source>
        <dbReference type="Proteomes" id="UP001501079"/>
    </source>
</evidence>
<dbReference type="RefSeq" id="WP_344757423.1">
    <property type="nucleotide sequence ID" value="NZ_BAABBW010000008.1"/>
</dbReference>
<keyword evidence="3 5" id="KW-1133">Transmembrane helix</keyword>
<feature type="transmembrane region" description="Helical" evidence="5">
    <location>
        <begin position="399"/>
        <end position="417"/>
    </location>
</feature>
<evidence type="ECO:0000313" key="7">
    <source>
        <dbReference type="EMBL" id="GAA4181902.1"/>
    </source>
</evidence>
<proteinExistence type="predicted"/>
<comment type="subcellular location">
    <subcellularLocation>
        <location evidence="1">Cell membrane</location>
        <topology evidence="1">Multi-pass membrane protein</topology>
    </subcellularLocation>
</comment>
<sequence>MSLTDPAAAAALPGTAEAAPATPLGRLVPALMLSQVGNYIALLTPLQLLLTLRLSELASGTAATSAFGIVTGFGALFALVFNPIGGRISDLTTARFGRRRTWILFGALAGAAALVALAFATAIWQIVVLWCATQALFNFQSAATTATIADQVPAKRRGGVSGLMGFTIAAGPLLGLGIANTQKAGSHNQWLIIAGIAAVLGIVAVVLIKEHRQPPRNEGFGWAGIGQTFWRNPARYPAFAWAWLVRFLITCAYASSTYNAFYLIQRFHESTDEVGGVVLTLSLISVVLLAVASVVGGYISDAIKRQKPFVVVAGVIAAIGLLLMAFAPSIAFVYVATALTGLGTGIFFAIDLAMCVRVLPNSEDAGKDLAIINMANSLPQSIVPFIAPVLLAIGGYTAFFAFLAVLGVAGAIAVAFVPEVGKENAGGIFAAPLHRPKTPTAAASSPRLAD</sequence>
<evidence type="ECO:0000256" key="4">
    <source>
        <dbReference type="ARBA" id="ARBA00023136"/>
    </source>
</evidence>
<feature type="transmembrane region" description="Helical" evidence="5">
    <location>
        <begin position="190"/>
        <end position="208"/>
    </location>
</feature>
<dbReference type="Pfam" id="PF07690">
    <property type="entry name" value="MFS_1"/>
    <property type="match status" value="1"/>
</dbReference>
<dbReference type="InterPro" id="IPR001958">
    <property type="entry name" value="Tet-R_TetA/multi-R_MdtG-like"/>
</dbReference>
<feature type="transmembrane region" description="Helical" evidence="5">
    <location>
        <begin position="276"/>
        <end position="297"/>
    </location>
</feature>
<organism evidence="7 8">
    <name type="scientific">Gryllotalpicola koreensis</name>
    <dbReference type="NCBI Taxonomy" id="993086"/>
    <lineage>
        <taxon>Bacteria</taxon>
        <taxon>Bacillati</taxon>
        <taxon>Actinomycetota</taxon>
        <taxon>Actinomycetes</taxon>
        <taxon>Micrococcales</taxon>
        <taxon>Microbacteriaceae</taxon>
        <taxon>Gryllotalpicola</taxon>
    </lineage>
</organism>
<dbReference type="PROSITE" id="PS50850">
    <property type="entry name" value="MFS"/>
    <property type="match status" value="1"/>
</dbReference>
<name>A0ABP8ACV2_9MICO</name>
<dbReference type="InterPro" id="IPR011701">
    <property type="entry name" value="MFS"/>
</dbReference>
<accession>A0ABP8ACV2</accession>
<reference evidence="8" key="1">
    <citation type="journal article" date="2019" name="Int. J. Syst. Evol. Microbiol.">
        <title>The Global Catalogue of Microorganisms (GCM) 10K type strain sequencing project: providing services to taxonomists for standard genome sequencing and annotation.</title>
        <authorList>
            <consortium name="The Broad Institute Genomics Platform"/>
            <consortium name="The Broad Institute Genome Sequencing Center for Infectious Disease"/>
            <person name="Wu L."/>
            <person name="Ma J."/>
        </authorList>
    </citation>
    <scope>NUCLEOTIDE SEQUENCE [LARGE SCALE GENOMIC DNA]</scope>
    <source>
        <strain evidence="8">JCM 17591</strain>
    </source>
</reference>
<feature type="transmembrane region" description="Helical" evidence="5">
    <location>
        <begin position="102"/>
        <end position="121"/>
    </location>
</feature>
<dbReference type="SUPFAM" id="SSF103473">
    <property type="entry name" value="MFS general substrate transporter"/>
    <property type="match status" value="1"/>
</dbReference>
<evidence type="ECO:0000256" key="3">
    <source>
        <dbReference type="ARBA" id="ARBA00022989"/>
    </source>
</evidence>